<evidence type="ECO:0000313" key="3">
    <source>
        <dbReference type="Proteomes" id="UP000256405"/>
    </source>
</evidence>
<name>A0A3E0EAA6_9BACT</name>
<keyword evidence="3" id="KW-1185">Reference proteome</keyword>
<evidence type="ECO:0000256" key="1">
    <source>
        <dbReference type="SAM" id="Phobius"/>
    </source>
</evidence>
<comment type="caution">
    <text evidence="2">The sequence shown here is derived from an EMBL/GenBank/DDBJ whole genome shotgun (WGS) entry which is preliminary data.</text>
</comment>
<reference evidence="2 3" key="1">
    <citation type="submission" date="2018-08" db="EMBL/GenBank/DDBJ databases">
        <title>Genomic Encyclopedia of Archaeal and Bacterial Type Strains, Phase II (KMG-II): from individual species to whole genera.</title>
        <authorList>
            <person name="Goeker M."/>
        </authorList>
    </citation>
    <scope>NUCLEOTIDE SEQUENCE [LARGE SCALE GENOMIC DNA]</scope>
    <source>
        <strain evidence="2 3">DSM 15986</strain>
    </source>
</reference>
<dbReference type="OrthoDB" id="9947455at2"/>
<protein>
    <submittedName>
        <fullName evidence="2">Uncharacterized protein</fullName>
    </submittedName>
</protein>
<accession>A0A3E0EAA6</accession>
<organism evidence="2 3">
    <name type="scientific">Algoriphagus antarcticus</name>
    <dbReference type="NCBI Taxonomy" id="238540"/>
    <lineage>
        <taxon>Bacteria</taxon>
        <taxon>Pseudomonadati</taxon>
        <taxon>Bacteroidota</taxon>
        <taxon>Cytophagia</taxon>
        <taxon>Cytophagales</taxon>
        <taxon>Cyclobacteriaceae</taxon>
        <taxon>Algoriphagus</taxon>
    </lineage>
</organism>
<keyword evidence="1" id="KW-1133">Transmembrane helix</keyword>
<sequence>MGDFNIIAALTFCAVAFAAWIGYKKFILDKNKDEKADKIGIVVNLKILNYFDDFALGDKPLLGKKLAFSFVNTESKSIYIHKVKVDFFKNSIFSDESWESELKSTVRLIEVKIGEELPEQWPLSFANDQHYIDLFLSNSVKVYVSISTGQIIASKIFKPEIIP</sequence>
<proteinExistence type="predicted"/>
<dbReference type="EMBL" id="QUNF01000001">
    <property type="protein sequence ID" value="REG94673.1"/>
    <property type="molecule type" value="Genomic_DNA"/>
</dbReference>
<evidence type="ECO:0000313" key="2">
    <source>
        <dbReference type="EMBL" id="REG94673.1"/>
    </source>
</evidence>
<dbReference type="AlphaFoldDB" id="A0A3E0EAA6"/>
<dbReference type="RefSeq" id="WP_086542046.1">
    <property type="nucleotide sequence ID" value="NZ_MSSW01000040.1"/>
</dbReference>
<keyword evidence="1" id="KW-0812">Transmembrane</keyword>
<feature type="transmembrane region" description="Helical" evidence="1">
    <location>
        <begin position="6"/>
        <end position="23"/>
    </location>
</feature>
<dbReference type="Proteomes" id="UP000256405">
    <property type="component" value="Unassembled WGS sequence"/>
</dbReference>
<gene>
    <name evidence="2" type="ORF">C8N25_101509</name>
</gene>
<keyword evidence="1" id="KW-0472">Membrane</keyword>